<reference evidence="1 2" key="1">
    <citation type="submission" date="2019-09" db="EMBL/GenBank/DDBJ databases">
        <authorList>
            <person name="Ou C."/>
        </authorList>
    </citation>
    <scope>NUCLEOTIDE SEQUENCE [LARGE SCALE GENOMIC DNA]</scope>
    <source>
        <strain evidence="1">S2</strain>
        <tissue evidence="1">Leaf</tissue>
    </source>
</reference>
<organism evidence="1 2">
    <name type="scientific">Pyrus ussuriensis x Pyrus communis</name>
    <dbReference type="NCBI Taxonomy" id="2448454"/>
    <lineage>
        <taxon>Eukaryota</taxon>
        <taxon>Viridiplantae</taxon>
        <taxon>Streptophyta</taxon>
        <taxon>Embryophyta</taxon>
        <taxon>Tracheophyta</taxon>
        <taxon>Spermatophyta</taxon>
        <taxon>Magnoliopsida</taxon>
        <taxon>eudicotyledons</taxon>
        <taxon>Gunneridae</taxon>
        <taxon>Pentapetalae</taxon>
        <taxon>rosids</taxon>
        <taxon>fabids</taxon>
        <taxon>Rosales</taxon>
        <taxon>Rosaceae</taxon>
        <taxon>Amygdaloideae</taxon>
        <taxon>Maleae</taxon>
        <taxon>Pyrus</taxon>
    </lineage>
</organism>
<keyword evidence="2" id="KW-1185">Reference proteome</keyword>
<dbReference type="EMBL" id="SMOL01000192">
    <property type="protein sequence ID" value="KAB2623747.1"/>
    <property type="molecule type" value="Genomic_DNA"/>
</dbReference>
<reference evidence="1 2" key="2">
    <citation type="submission" date="2019-11" db="EMBL/GenBank/DDBJ databases">
        <title>A de novo genome assembly of a pear dwarfing rootstock.</title>
        <authorList>
            <person name="Wang F."/>
            <person name="Wang J."/>
            <person name="Li S."/>
            <person name="Zhang Y."/>
            <person name="Fang M."/>
            <person name="Ma L."/>
            <person name="Zhao Y."/>
            <person name="Jiang S."/>
        </authorList>
    </citation>
    <scope>NUCLEOTIDE SEQUENCE [LARGE SCALE GENOMIC DNA]</scope>
    <source>
        <strain evidence="1">S2</strain>
        <tissue evidence="1">Leaf</tissue>
    </source>
</reference>
<dbReference type="Proteomes" id="UP000327157">
    <property type="component" value="Unassembled WGS sequence"/>
</dbReference>
<evidence type="ECO:0000313" key="2">
    <source>
        <dbReference type="Proteomes" id="UP000327157"/>
    </source>
</evidence>
<gene>
    <name evidence="1" type="ORF">D8674_037608</name>
</gene>
<accession>A0A5N5HA11</accession>
<sequence length="107" mass="12186">MASPLGSPPPGPVVSMLEWACLLARDLNRFNIKLCLMIWWVIWIARNEKLWNRKILKPNVSTTSAISCSPRLRPNLSTLKWWKPPLGMFKVNVYGASKTQQSQCCNS</sequence>
<dbReference type="OrthoDB" id="1297712at2759"/>
<comment type="caution">
    <text evidence="1">The sequence shown here is derived from an EMBL/GenBank/DDBJ whole genome shotgun (WGS) entry which is preliminary data.</text>
</comment>
<proteinExistence type="predicted"/>
<protein>
    <submittedName>
        <fullName evidence="1">Uncharacterized protein</fullName>
    </submittedName>
</protein>
<evidence type="ECO:0000313" key="1">
    <source>
        <dbReference type="EMBL" id="KAB2623747.1"/>
    </source>
</evidence>
<dbReference type="AlphaFoldDB" id="A0A5N5HA11"/>
<name>A0A5N5HA11_9ROSA</name>